<dbReference type="PIRSF" id="PIRSF021700">
    <property type="entry name" value="3_dmu_93_MTrfase"/>
    <property type="match status" value="1"/>
</dbReference>
<dbReference type="EMBL" id="BMCP01000001">
    <property type="protein sequence ID" value="GGE32872.1"/>
    <property type="molecule type" value="Genomic_DNA"/>
</dbReference>
<dbReference type="Proteomes" id="UP000602745">
    <property type="component" value="Unassembled WGS sequence"/>
</dbReference>
<dbReference type="PANTHER" id="PTHR33990">
    <property type="entry name" value="PROTEIN YJDN-RELATED"/>
    <property type="match status" value="1"/>
</dbReference>
<proteinExistence type="predicted"/>
<name>A0A8J2VM95_9RHOB</name>
<dbReference type="AlphaFoldDB" id="A0A8J2VM95"/>
<evidence type="ECO:0000313" key="3">
    <source>
        <dbReference type="Proteomes" id="UP000602745"/>
    </source>
</evidence>
<dbReference type="InterPro" id="IPR028973">
    <property type="entry name" value="PhnB-like"/>
</dbReference>
<dbReference type="SUPFAM" id="SSF54593">
    <property type="entry name" value="Glyoxalase/Bleomycin resistance protein/Dihydroxybiphenyl dioxygenase"/>
    <property type="match status" value="1"/>
</dbReference>
<gene>
    <name evidence="2" type="ORF">GCM10007276_07660</name>
</gene>
<evidence type="ECO:0000313" key="2">
    <source>
        <dbReference type="EMBL" id="GGE32872.1"/>
    </source>
</evidence>
<dbReference type="Gene3D" id="3.10.180.10">
    <property type="entry name" value="2,3-Dihydroxybiphenyl 1,2-Dioxygenase, domain 1"/>
    <property type="match status" value="1"/>
</dbReference>
<dbReference type="CDD" id="cd06588">
    <property type="entry name" value="PhnB_like"/>
    <property type="match status" value="1"/>
</dbReference>
<organism evidence="2 3">
    <name type="scientific">Agaricicola taiwanensis</name>
    <dbReference type="NCBI Taxonomy" id="591372"/>
    <lineage>
        <taxon>Bacteria</taxon>
        <taxon>Pseudomonadati</taxon>
        <taxon>Pseudomonadota</taxon>
        <taxon>Alphaproteobacteria</taxon>
        <taxon>Rhodobacterales</taxon>
        <taxon>Paracoccaceae</taxon>
        <taxon>Agaricicola</taxon>
    </lineage>
</organism>
<dbReference type="PANTHER" id="PTHR33990:SF2">
    <property type="entry name" value="PHNB-LIKE DOMAIN-CONTAINING PROTEIN"/>
    <property type="match status" value="1"/>
</dbReference>
<sequence length="156" mass="17113">MSQVATCLWFDKQAEEAARFYVSLLPGSTIDFVLPFPAETPSGGPGGVMTVEFTLAGQHYIALNGGPYFHLSPAVSISVTCEDQAEVDRLWEALLEGGAPQQCGWLTDRFGLSWQIVPKRLLELVKDKDAEKARRVTEAMLQMVKLDVRALEQAAA</sequence>
<dbReference type="InterPro" id="IPR029068">
    <property type="entry name" value="Glyas_Bleomycin-R_OHBP_Dase"/>
</dbReference>
<dbReference type="InterPro" id="IPR009725">
    <property type="entry name" value="3_dmu_93_MTrfase"/>
</dbReference>
<dbReference type="Pfam" id="PF06983">
    <property type="entry name" value="3-dmu-9_3-mt"/>
    <property type="match status" value="1"/>
</dbReference>
<keyword evidence="3" id="KW-1185">Reference proteome</keyword>
<evidence type="ECO:0000259" key="1">
    <source>
        <dbReference type="Pfam" id="PF06983"/>
    </source>
</evidence>
<feature type="domain" description="PhnB-like" evidence="1">
    <location>
        <begin position="3"/>
        <end position="117"/>
    </location>
</feature>
<dbReference type="RefSeq" id="WP_188408361.1">
    <property type="nucleotide sequence ID" value="NZ_BMCP01000001.1"/>
</dbReference>
<protein>
    <submittedName>
        <fullName evidence="2">VOC family protein</fullName>
    </submittedName>
</protein>
<reference evidence="2" key="1">
    <citation type="journal article" date="2014" name="Int. J. Syst. Evol. Microbiol.">
        <title>Complete genome sequence of Corynebacterium casei LMG S-19264T (=DSM 44701T), isolated from a smear-ripened cheese.</title>
        <authorList>
            <consortium name="US DOE Joint Genome Institute (JGI-PGF)"/>
            <person name="Walter F."/>
            <person name="Albersmeier A."/>
            <person name="Kalinowski J."/>
            <person name="Ruckert C."/>
        </authorList>
    </citation>
    <scope>NUCLEOTIDE SEQUENCE</scope>
    <source>
        <strain evidence="2">CCM 7684</strain>
    </source>
</reference>
<accession>A0A8J2VM95</accession>
<reference evidence="2" key="2">
    <citation type="submission" date="2020-09" db="EMBL/GenBank/DDBJ databases">
        <authorList>
            <person name="Sun Q."/>
            <person name="Sedlacek I."/>
        </authorList>
    </citation>
    <scope>NUCLEOTIDE SEQUENCE</scope>
    <source>
        <strain evidence="2">CCM 7684</strain>
    </source>
</reference>
<comment type="caution">
    <text evidence="2">The sequence shown here is derived from an EMBL/GenBank/DDBJ whole genome shotgun (WGS) entry which is preliminary data.</text>
</comment>